<keyword evidence="9" id="KW-0067">ATP-binding</keyword>
<evidence type="ECO:0000256" key="9">
    <source>
        <dbReference type="ARBA" id="ARBA00022840"/>
    </source>
</evidence>
<dbReference type="NCBIfam" id="TIGR00057">
    <property type="entry name" value="L-threonylcarbamoyladenylate synthase"/>
    <property type="match status" value="1"/>
</dbReference>
<accession>A0A0G4B214</accession>
<evidence type="ECO:0000256" key="10">
    <source>
        <dbReference type="ARBA" id="ARBA00029774"/>
    </source>
</evidence>
<dbReference type="SUPFAM" id="SSF55821">
    <property type="entry name" value="YrdC/RibB"/>
    <property type="match status" value="1"/>
</dbReference>
<dbReference type="EC" id="2.7.7.87" evidence="3"/>
<keyword evidence="5" id="KW-0808">Transferase</keyword>
<gene>
    <name evidence="13" type="primary">rimN</name>
    <name evidence="13" type="ORF">UT28_C0001G0060</name>
</gene>
<evidence type="ECO:0000256" key="7">
    <source>
        <dbReference type="ARBA" id="ARBA00022695"/>
    </source>
</evidence>
<evidence type="ECO:0000256" key="3">
    <source>
        <dbReference type="ARBA" id="ARBA00012584"/>
    </source>
</evidence>
<dbReference type="GO" id="GO:0008033">
    <property type="term" value="P:tRNA processing"/>
    <property type="evidence" value="ECO:0007669"/>
    <property type="project" value="UniProtKB-KW"/>
</dbReference>
<evidence type="ECO:0000256" key="4">
    <source>
        <dbReference type="ARBA" id="ARBA00022490"/>
    </source>
</evidence>
<dbReference type="InterPro" id="IPR050156">
    <property type="entry name" value="TC-AMP_synthase_SUA5"/>
</dbReference>
<dbReference type="PROSITE" id="PS51163">
    <property type="entry name" value="YRDC"/>
    <property type="match status" value="1"/>
</dbReference>
<evidence type="ECO:0000256" key="11">
    <source>
        <dbReference type="ARBA" id="ARBA00048366"/>
    </source>
</evidence>
<dbReference type="EMBL" id="CP011213">
    <property type="protein sequence ID" value="AKM81879.1"/>
    <property type="molecule type" value="Genomic_DNA"/>
</dbReference>
<name>A0A0G4B214_9BACT</name>
<keyword evidence="4" id="KW-0963">Cytoplasm</keyword>
<sequence length="181" mass="20132">MKIVEQENISSLKDAAEVLKSGGIFVFPTDTVYGIGCGLNQKAIERLYEIKNRPFSQPTAVLMSKKDIPELLKPEYEKYPEGQVTIIADANKYDIAFPEIVLKDEKIGVRVPDDKWLQSLLEISGPIVATSANLAGESTPARYSDINPKLLEQVDLVVKSDIISLHSPSTIYDVKENKILR</sequence>
<evidence type="ECO:0000259" key="12">
    <source>
        <dbReference type="PROSITE" id="PS51163"/>
    </source>
</evidence>
<protein>
    <recommendedName>
        <fullName evidence="10">L-threonylcarbamoyladenylate synthase</fullName>
        <ecNumber evidence="3">2.7.7.87</ecNumber>
    </recommendedName>
    <alternativeName>
        <fullName evidence="10">L-threonylcarbamoyladenylate synthase</fullName>
    </alternativeName>
</protein>
<evidence type="ECO:0000313" key="14">
    <source>
        <dbReference type="Proteomes" id="UP000035648"/>
    </source>
</evidence>
<keyword evidence="6" id="KW-0819">tRNA processing</keyword>
<proteinExistence type="inferred from homology"/>
<dbReference type="PANTHER" id="PTHR17490">
    <property type="entry name" value="SUA5"/>
    <property type="match status" value="1"/>
</dbReference>
<evidence type="ECO:0000256" key="5">
    <source>
        <dbReference type="ARBA" id="ARBA00022679"/>
    </source>
</evidence>
<dbReference type="InterPro" id="IPR017945">
    <property type="entry name" value="DHBP_synth_RibB-like_a/b_dom"/>
</dbReference>
<dbReference type="KEGG" id="bbgw:UT28_C0001G0060"/>
<evidence type="ECO:0000256" key="2">
    <source>
        <dbReference type="ARBA" id="ARBA00007663"/>
    </source>
</evidence>
<dbReference type="Gene3D" id="3.90.870.10">
    <property type="entry name" value="DHBP synthase"/>
    <property type="match status" value="1"/>
</dbReference>
<comment type="catalytic activity">
    <reaction evidence="11">
        <text>L-threonine + hydrogencarbonate + ATP = L-threonylcarbamoyladenylate + diphosphate + H2O</text>
        <dbReference type="Rhea" id="RHEA:36407"/>
        <dbReference type="ChEBI" id="CHEBI:15377"/>
        <dbReference type="ChEBI" id="CHEBI:17544"/>
        <dbReference type="ChEBI" id="CHEBI:30616"/>
        <dbReference type="ChEBI" id="CHEBI:33019"/>
        <dbReference type="ChEBI" id="CHEBI:57926"/>
        <dbReference type="ChEBI" id="CHEBI:73682"/>
        <dbReference type="EC" id="2.7.7.87"/>
    </reaction>
</comment>
<dbReference type="GO" id="GO:0005737">
    <property type="term" value="C:cytoplasm"/>
    <property type="evidence" value="ECO:0007669"/>
    <property type="project" value="UniProtKB-SubCell"/>
</dbReference>
<keyword evidence="8" id="KW-0547">Nucleotide-binding</keyword>
<comment type="subcellular location">
    <subcellularLocation>
        <location evidence="1">Cytoplasm</location>
    </subcellularLocation>
</comment>
<dbReference type="Proteomes" id="UP000035648">
    <property type="component" value="Chromosome"/>
</dbReference>
<dbReference type="AlphaFoldDB" id="A0A0G4B214"/>
<dbReference type="GO" id="GO:0061710">
    <property type="term" value="F:L-threonylcarbamoyladenylate synthase"/>
    <property type="evidence" value="ECO:0007669"/>
    <property type="project" value="UniProtKB-EC"/>
</dbReference>
<dbReference type="GO" id="GO:0005524">
    <property type="term" value="F:ATP binding"/>
    <property type="evidence" value="ECO:0007669"/>
    <property type="project" value="UniProtKB-KW"/>
</dbReference>
<reference evidence="13 14" key="1">
    <citation type="journal article" date="2015" name="Nature">
        <title>rRNA introns, odd ribosomes, and small enigmatic genomes across a large radiation of phyla.</title>
        <authorList>
            <person name="Brown C.T."/>
            <person name="Hug L.A."/>
            <person name="Thomas B.C."/>
            <person name="Sharon I."/>
            <person name="Castelle C.J."/>
            <person name="Singh A."/>
            <person name="Wilkins M.J."/>
            <person name="Williams K.H."/>
            <person name="Banfield J.F."/>
        </authorList>
    </citation>
    <scope>NUCLEOTIDE SEQUENCE [LARGE SCALE GENOMIC DNA]</scope>
</reference>
<dbReference type="STRING" id="1618337.UT28_C0001G0060"/>
<comment type="similarity">
    <text evidence="2">Belongs to the SUA5 family.</text>
</comment>
<dbReference type="GO" id="GO:0000049">
    <property type="term" value="F:tRNA binding"/>
    <property type="evidence" value="ECO:0007669"/>
    <property type="project" value="TreeGrafter"/>
</dbReference>
<dbReference type="Pfam" id="PF01300">
    <property type="entry name" value="Sua5_yciO_yrdC"/>
    <property type="match status" value="1"/>
</dbReference>
<dbReference type="InterPro" id="IPR006070">
    <property type="entry name" value="Sua5-like_dom"/>
</dbReference>
<dbReference type="PANTHER" id="PTHR17490:SF16">
    <property type="entry name" value="THREONYLCARBAMOYL-AMP SYNTHASE"/>
    <property type="match status" value="1"/>
</dbReference>
<evidence type="ECO:0000256" key="6">
    <source>
        <dbReference type="ARBA" id="ARBA00022694"/>
    </source>
</evidence>
<evidence type="ECO:0000256" key="8">
    <source>
        <dbReference type="ARBA" id="ARBA00022741"/>
    </source>
</evidence>
<dbReference type="GO" id="GO:0003725">
    <property type="term" value="F:double-stranded RNA binding"/>
    <property type="evidence" value="ECO:0007669"/>
    <property type="project" value="InterPro"/>
</dbReference>
<evidence type="ECO:0000313" key="13">
    <source>
        <dbReference type="EMBL" id="AKM81879.1"/>
    </source>
</evidence>
<feature type="domain" description="YrdC-like" evidence="12">
    <location>
        <begin position="9"/>
        <end position="181"/>
    </location>
</feature>
<dbReference type="GO" id="GO:0006450">
    <property type="term" value="P:regulation of translational fidelity"/>
    <property type="evidence" value="ECO:0007669"/>
    <property type="project" value="TreeGrafter"/>
</dbReference>
<evidence type="ECO:0000256" key="1">
    <source>
        <dbReference type="ARBA" id="ARBA00004496"/>
    </source>
</evidence>
<organism evidence="13 14">
    <name type="scientific">Berkelbacteria bacterium GW2011_GWE1_39_12</name>
    <dbReference type="NCBI Taxonomy" id="1618337"/>
    <lineage>
        <taxon>Bacteria</taxon>
        <taxon>Candidatus Berkelbacteria</taxon>
    </lineage>
</organism>
<keyword evidence="7" id="KW-0548">Nucleotidyltransferase</keyword>